<dbReference type="NCBIfam" id="TIGR01200">
    <property type="entry name" value="GLPGLI"/>
    <property type="match status" value="1"/>
</dbReference>
<keyword evidence="1" id="KW-0732">Signal</keyword>
<dbReference type="EMBL" id="JBHULG010000001">
    <property type="protein sequence ID" value="MFD2544350.1"/>
    <property type="molecule type" value="Genomic_DNA"/>
</dbReference>
<keyword evidence="3" id="KW-1185">Reference proteome</keyword>
<feature type="chain" id="PRO_5046362119" evidence="1">
    <location>
        <begin position="20"/>
        <end position="286"/>
    </location>
</feature>
<dbReference type="Proteomes" id="UP001597394">
    <property type="component" value="Unassembled WGS sequence"/>
</dbReference>
<accession>A0ABW5K843</accession>
<comment type="caution">
    <text evidence="2">The sequence shown here is derived from an EMBL/GenBank/DDBJ whole genome shotgun (WGS) entry which is preliminary data.</text>
</comment>
<feature type="signal peptide" evidence="1">
    <location>
        <begin position="1"/>
        <end position="19"/>
    </location>
</feature>
<dbReference type="RefSeq" id="WP_255927284.1">
    <property type="nucleotide sequence ID" value="NZ_JANFQP010000001.1"/>
</dbReference>
<sequence>MKKFILGFLLISISSPIFAQNHRFVYEYSFKIDSLHRENVTKEIMNLDVSKEGSVFYSNEKKNYDSIMNSEFKKNEAIHSTHIDLSKVKNNSKVGFSVKKKYPSFETVLHTSINGDKYAIISTEKINWKILPEIEELYGYKIQKATAEYLGRNWIAWFTNEIQIQDGPYKFNGLPGLILKVSDEKNDHAFNFIGSKTNNVRSISIDDEEKEVVISSMKFNQLWKEYLKDPAKKIKQLFSADDGTTIKVTDANGRELSQSEIVRNKEQRVRDNLKKTNNFLELSLYQ</sequence>
<protein>
    <submittedName>
        <fullName evidence="2">GLPGLI family protein</fullName>
    </submittedName>
</protein>
<evidence type="ECO:0000313" key="2">
    <source>
        <dbReference type="EMBL" id="MFD2544350.1"/>
    </source>
</evidence>
<evidence type="ECO:0000313" key="3">
    <source>
        <dbReference type="Proteomes" id="UP001597394"/>
    </source>
</evidence>
<dbReference type="Pfam" id="PF09697">
    <property type="entry name" value="Porph_ging"/>
    <property type="match status" value="1"/>
</dbReference>
<gene>
    <name evidence="2" type="ORF">ACFSO8_02640</name>
</gene>
<proteinExistence type="predicted"/>
<reference evidence="3" key="1">
    <citation type="journal article" date="2019" name="Int. J. Syst. Evol. Microbiol.">
        <title>The Global Catalogue of Microorganisms (GCM) 10K type strain sequencing project: providing services to taxonomists for standard genome sequencing and annotation.</title>
        <authorList>
            <consortium name="The Broad Institute Genomics Platform"/>
            <consortium name="The Broad Institute Genome Sequencing Center for Infectious Disease"/>
            <person name="Wu L."/>
            <person name="Ma J."/>
        </authorList>
    </citation>
    <scope>NUCLEOTIDE SEQUENCE [LARGE SCALE GENOMIC DNA]</scope>
    <source>
        <strain evidence="3">KCTC 52204</strain>
    </source>
</reference>
<evidence type="ECO:0000256" key="1">
    <source>
        <dbReference type="SAM" id="SignalP"/>
    </source>
</evidence>
<organism evidence="2 3">
    <name type="scientific">Kaistella montana</name>
    <dbReference type="NCBI Taxonomy" id="1849733"/>
    <lineage>
        <taxon>Bacteria</taxon>
        <taxon>Pseudomonadati</taxon>
        <taxon>Bacteroidota</taxon>
        <taxon>Flavobacteriia</taxon>
        <taxon>Flavobacteriales</taxon>
        <taxon>Weeksellaceae</taxon>
        <taxon>Chryseobacterium group</taxon>
        <taxon>Kaistella</taxon>
    </lineage>
</organism>
<dbReference type="InterPro" id="IPR005901">
    <property type="entry name" value="GLPGLI"/>
</dbReference>
<name>A0ABW5K843_9FLAO</name>